<reference evidence="5 6" key="1">
    <citation type="journal article" date="2018" name="Sci. Rep.">
        <title>A novel species of the marine cyanobacterium Acaryochloris with a unique pigment content and lifestyle.</title>
        <authorList>
            <person name="Partensky F."/>
            <person name="Six C."/>
            <person name="Ratin M."/>
            <person name="Garczarek L."/>
            <person name="Vaulot D."/>
            <person name="Probert I."/>
            <person name="Calteau A."/>
            <person name="Gourvil P."/>
            <person name="Marie D."/>
            <person name="Grebert T."/>
            <person name="Bouchier C."/>
            <person name="Le Panse S."/>
            <person name="Gachenot M."/>
            <person name="Rodriguez F."/>
            <person name="Garrido J.L."/>
        </authorList>
    </citation>
    <scope>NUCLEOTIDE SEQUENCE [LARGE SCALE GENOMIC DNA]</scope>
    <source>
        <strain evidence="5 6">RCC1774</strain>
    </source>
</reference>
<dbReference type="PROSITE" id="PS00330">
    <property type="entry name" value="HEMOLYSIN_CALCIUM"/>
    <property type="match status" value="2"/>
</dbReference>
<dbReference type="InterPro" id="IPR011047">
    <property type="entry name" value="Quinoprotein_ADH-like_sf"/>
</dbReference>
<dbReference type="PANTHER" id="PTHR38340:SF1">
    <property type="entry name" value="S-LAYER PROTEIN"/>
    <property type="match status" value="1"/>
</dbReference>
<evidence type="ECO:0000259" key="4">
    <source>
        <dbReference type="Pfam" id="PF14252"/>
    </source>
</evidence>
<dbReference type="InterPro" id="IPR030916">
    <property type="entry name" value="ELWxxDGT_rpt"/>
</dbReference>
<evidence type="ECO:0000256" key="2">
    <source>
        <dbReference type="ARBA" id="ARBA00022525"/>
    </source>
</evidence>
<dbReference type="InterPro" id="IPR050557">
    <property type="entry name" value="RTX_toxin/Mannuronan_C5-epim"/>
</dbReference>
<dbReference type="NCBIfam" id="TIGR04534">
    <property type="entry name" value="ELWxxDGT_rpt"/>
    <property type="match status" value="9"/>
</dbReference>
<proteinExistence type="predicted"/>
<evidence type="ECO:0000256" key="1">
    <source>
        <dbReference type="ARBA" id="ARBA00004613"/>
    </source>
</evidence>
<evidence type="ECO:0000313" key="5">
    <source>
        <dbReference type="EMBL" id="PZD74452.1"/>
    </source>
</evidence>
<feature type="domain" description="DUF4347" evidence="4">
    <location>
        <begin position="48"/>
        <end position="211"/>
    </location>
</feature>
<comment type="subcellular location">
    <subcellularLocation>
        <location evidence="1">Secreted</location>
    </subcellularLocation>
</comment>
<name>A0A2W1JVH1_9CYAN</name>
<gene>
    <name evidence="5" type="primary">cya_3</name>
    <name evidence="5" type="ORF">C1752_00607</name>
</gene>
<protein>
    <submittedName>
        <fullName evidence="5">Bifunctional hemolysin/adenylate cyclase</fullName>
    </submittedName>
</protein>
<dbReference type="SUPFAM" id="SSF51120">
    <property type="entry name" value="beta-Roll"/>
    <property type="match status" value="2"/>
</dbReference>
<evidence type="ECO:0000313" key="6">
    <source>
        <dbReference type="Proteomes" id="UP000248857"/>
    </source>
</evidence>
<dbReference type="GO" id="GO:0005576">
    <property type="term" value="C:extracellular region"/>
    <property type="evidence" value="ECO:0007669"/>
    <property type="project" value="UniProtKB-SubCell"/>
</dbReference>
<keyword evidence="6" id="KW-1185">Reference proteome</keyword>
<feature type="region of interest" description="Disordered" evidence="3">
    <location>
        <begin position="1"/>
        <end position="27"/>
    </location>
</feature>
<dbReference type="GO" id="GO:0005509">
    <property type="term" value="F:calcium ion binding"/>
    <property type="evidence" value="ECO:0007669"/>
    <property type="project" value="InterPro"/>
</dbReference>
<keyword evidence="2" id="KW-0964">Secreted</keyword>
<dbReference type="AlphaFoldDB" id="A0A2W1JVH1"/>
<evidence type="ECO:0000256" key="3">
    <source>
        <dbReference type="SAM" id="MobiDB-lite"/>
    </source>
</evidence>
<comment type="caution">
    <text evidence="5">The sequence shown here is derived from an EMBL/GenBank/DDBJ whole genome shotgun (WGS) entry which is preliminary data.</text>
</comment>
<sequence length="1027" mass="108795">MESNDTFLTATQASIGPGNNSQSTQNGTVIKSPDVIKMQRLQTSVSPILFIDSAVDNVDTLIEGVQPGIKVVLLRSDHDGVEQITETLRSQSGISELHIVSHGSPGCLYLGNTELSLETLSHYAQTISGWKELSDASALYLYGCNLAAGDAGAEFIERLHHIAHMPIAASRTKTGNSALGGNWQLEVRVGRQNREFQQPFTAKAKASYSGIFTSAQLVRDINPNGGSYPSGYNAVEVDGQLFFTADDGTSGRELWVSDGTTEGTQLLRDINPDNSSNNYYYYSPSPSNLTEVNGTLFFTANDGTTGSELWVSDGTTEGTQLVQDINPSSDNYPAPYNFIDVDGRLFFTASDGATGRELWVSDGTTEGTQLVRDINPSSDNYPTPNNFIEVGGKLFFTASDGATGRELWVSDGTTEGTQLVRDINPSSDNYPAPYNFIEVDGKLFFTASDGTTGQELWVSDGTTEGTQLVRDINPSSDNYPAPYNFIEVDGKLFFTASDGTTGRELWVSDGTTEGTQLVRDINPSSNSYPAPYNFIEVDGKLFFTASDGTTGQELWVSDGTTEGTQLVRDINPSSNSYPAPYNFIEVDGKLFFTADDGTTGRELWVSDGTTEGTQLVRDINPDNSGDGYYSYAAPYNLTAVGGLLFFTADDGASGRELWISDGTTEGTQLFQDINPGSDGSSPSNFNVVGNQLFFTANDGTTGEELWTLSVPSNIVAGDDDNNILNGTAEADFINGVGGNDIIRGRNGSDIINGGSDDDALFGNRGNDALNGNSGNDQVFGDRGDDTLQGGAGNDVLNGGGGNDTVIVNDFSGVDSFDGGAGTDLIRFQPTDGRNLTIFLAQGSVGDGRSGGQLFENFEQIETGRGDDRLLGDDQANSLNSGAGNDTILGGNGRDTLFGGSDQDELFGEAGRDELIGGIDSDTLIGGGGADILTGGQGSDVLIGDGGADIFRFGGELLEGQADVDTIENFQTQDSFDFTDYLGAGGSIEATRVTPGLLRLDLNGEDIVNVFGNQSSLNAAESQLADLS</sequence>
<dbReference type="Proteomes" id="UP000248857">
    <property type="component" value="Unassembled WGS sequence"/>
</dbReference>
<dbReference type="RefSeq" id="WP_158534999.1">
    <property type="nucleotide sequence ID" value="NZ_CAWNWM010000002.1"/>
</dbReference>
<accession>A0A2W1JVH1</accession>
<dbReference type="PANTHER" id="PTHR38340">
    <property type="entry name" value="S-LAYER PROTEIN"/>
    <property type="match status" value="1"/>
</dbReference>
<dbReference type="InterPro" id="IPR011049">
    <property type="entry name" value="Serralysin-like_metalloprot_C"/>
</dbReference>
<dbReference type="OrthoDB" id="461104at2"/>
<dbReference type="InterPro" id="IPR018511">
    <property type="entry name" value="Hemolysin-typ_Ca-bd_CS"/>
</dbReference>
<dbReference type="Pfam" id="PF14252">
    <property type="entry name" value="DUF4347"/>
    <property type="match status" value="1"/>
</dbReference>
<dbReference type="EMBL" id="PQWO01000002">
    <property type="protein sequence ID" value="PZD74452.1"/>
    <property type="molecule type" value="Genomic_DNA"/>
</dbReference>
<dbReference type="PRINTS" id="PR00313">
    <property type="entry name" value="CABNDNGRPT"/>
</dbReference>
<dbReference type="InterPro" id="IPR001343">
    <property type="entry name" value="Hemolysn_Ca-bd"/>
</dbReference>
<dbReference type="InterPro" id="IPR025592">
    <property type="entry name" value="DUF4347"/>
</dbReference>
<dbReference type="Pfam" id="PF00353">
    <property type="entry name" value="HemolysinCabind"/>
    <property type="match status" value="4"/>
</dbReference>
<dbReference type="Gene3D" id="2.150.10.10">
    <property type="entry name" value="Serralysin-like metalloprotease, C-terminal"/>
    <property type="match status" value="4"/>
</dbReference>
<dbReference type="SUPFAM" id="SSF50998">
    <property type="entry name" value="Quinoprotein alcohol dehydrogenase-like"/>
    <property type="match status" value="1"/>
</dbReference>
<organism evidence="5 6">
    <name type="scientific">Acaryochloris thomasi RCC1774</name>
    <dbReference type="NCBI Taxonomy" id="1764569"/>
    <lineage>
        <taxon>Bacteria</taxon>
        <taxon>Bacillati</taxon>
        <taxon>Cyanobacteriota</taxon>
        <taxon>Cyanophyceae</taxon>
        <taxon>Acaryochloridales</taxon>
        <taxon>Acaryochloridaceae</taxon>
        <taxon>Acaryochloris</taxon>
        <taxon>Acaryochloris thomasi</taxon>
    </lineage>
</organism>